<organism evidence="2">
    <name type="scientific">bioreactor metagenome</name>
    <dbReference type="NCBI Taxonomy" id="1076179"/>
    <lineage>
        <taxon>unclassified sequences</taxon>
        <taxon>metagenomes</taxon>
        <taxon>ecological metagenomes</taxon>
    </lineage>
</organism>
<reference evidence="2" key="1">
    <citation type="submission" date="2019-08" db="EMBL/GenBank/DDBJ databases">
        <authorList>
            <person name="Kucharzyk K."/>
            <person name="Murdoch R.W."/>
            <person name="Higgins S."/>
            <person name="Loffler F."/>
        </authorList>
    </citation>
    <scope>NUCLEOTIDE SEQUENCE</scope>
</reference>
<dbReference type="PANTHER" id="PTHR13504">
    <property type="entry name" value="FIDO DOMAIN-CONTAINING PROTEIN DDB_G0283145"/>
    <property type="match status" value="1"/>
</dbReference>
<dbReference type="PROSITE" id="PS51459">
    <property type="entry name" value="FIDO"/>
    <property type="match status" value="1"/>
</dbReference>
<dbReference type="PANTHER" id="PTHR13504:SF38">
    <property type="entry name" value="FIDO DOMAIN-CONTAINING PROTEIN"/>
    <property type="match status" value="1"/>
</dbReference>
<accession>A0A644YW43</accession>
<dbReference type="InterPro" id="IPR003812">
    <property type="entry name" value="Fido"/>
</dbReference>
<feature type="domain" description="Fido" evidence="1">
    <location>
        <begin position="170"/>
        <end position="302"/>
    </location>
</feature>
<dbReference type="Gene3D" id="1.10.3290.10">
    <property type="entry name" value="Fido-like domain"/>
    <property type="match status" value="1"/>
</dbReference>
<dbReference type="Pfam" id="PF02661">
    <property type="entry name" value="Fic"/>
    <property type="match status" value="1"/>
</dbReference>
<comment type="caution">
    <text evidence="2">The sequence shown here is derived from an EMBL/GenBank/DDBJ whole genome shotgun (WGS) entry which is preliminary data.</text>
</comment>
<sequence length="355" mass="41298">MAWRYPNSVISHRSAIELRPTENGHFYLTSSFSRRVTDLPGITVNIYKGHPPHSNDAPYNGLYIASEYRYILENLQLSRRNIDGEEKTLPQSAIEERLERMILLGGEKQLNEFRDKTREVAKDLEMQLEFEKLTNIISALLNTHSSGILESEKAKARATGSPFDKDRIELFELLFDNLKDRFFIERPDRKPGVFKDVNNQAGNTVFVDYQLVEGTLRYGFRYFQLLREPLAKAVYMMFMISEVHPFIDGNGRIARIMMNAELVKGEQSQIIIPTVFREDYLLALQKLSRKKEPDTYIRVMEKLHHFSDNLYGQDFDELNSYLQSTNAYEEPTEGKLKLIDRTISLKSSFPNNYNL</sequence>
<dbReference type="InterPro" id="IPR036597">
    <property type="entry name" value="Fido-like_dom_sf"/>
</dbReference>
<name>A0A644YW43_9ZZZZ</name>
<dbReference type="AlphaFoldDB" id="A0A644YW43"/>
<protein>
    <recommendedName>
        <fullName evidence="1">Fido domain-containing protein</fullName>
    </recommendedName>
</protein>
<dbReference type="SUPFAM" id="SSF140931">
    <property type="entry name" value="Fic-like"/>
    <property type="match status" value="1"/>
</dbReference>
<gene>
    <name evidence="2" type="ORF">SDC9_77223</name>
</gene>
<evidence type="ECO:0000259" key="1">
    <source>
        <dbReference type="PROSITE" id="PS51459"/>
    </source>
</evidence>
<dbReference type="EMBL" id="VSSQ01005853">
    <property type="protein sequence ID" value="MPM30673.1"/>
    <property type="molecule type" value="Genomic_DNA"/>
</dbReference>
<proteinExistence type="predicted"/>
<dbReference type="InterPro" id="IPR040198">
    <property type="entry name" value="Fido_containing"/>
</dbReference>
<evidence type="ECO:0000313" key="2">
    <source>
        <dbReference type="EMBL" id="MPM30673.1"/>
    </source>
</evidence>